<accession>A0A0A9EYV0</accession>
<reference evidence="1" key="1">
    <citation type="submission" date="2014-09" db="EMBL/GenBank/DDBJ databases">
        <authorList>
            <person name="Magalhaes I.L.F."/>
            <person name="Oliveira U."/>
            <person name="Santos F.R."/>
            <person name="Vidigal T.H.D.A."/>
            <person name="Brescovit A.D."/>
            <person name="Santos A.J."/>
        </authorList>
    </citation>
    <scope>NUCLEOTIDE SEQUENCE</scope>
    <source>
        <tissue evidence="1">Shoot tissue taken approximately 20 cm above the soil surface</tissue>
    </source>
</reference>
<reference evidence="1" key="2">
    <citation type="journal article" date="2015" name="Data Brief">
        <title>Shoot transcriptome of the giant reed, Arundo donax.</title>
        <authorList>
            <person name="Barrero R.A."/>
            <person name="Guerrero F.D."/>
            <person name="Moolhuijzen P."/>
            <person name="Goolsby J.A."/>
            <person name="Tidwell J."/>
            <person name="Bellgard S.E."/>
            <person name="Bellgard M.I."/>
        </authorList>
    </citation>
    <scope>NUCLEOTIDE SEQUENCE</scope>
    <source>
        <tissue evidence="1">Shoot tissue taken approximately 20 cm above the soil surface</tissue>
    </source>
</reference>
<evidence type="ECO:0000313" key="1">
    <source>
        <dbReference type="EMBL" id="JAE04119.1"/>
    </source>
</evidence>
<name>A0A0A9EYV0_ARUDO</name>
<protein>
    <submittedName>
        <fullName evidence="1">Eif7</fullName>
    </submittedName>
</protein>
<organism evidence="1">
    <name type="scientific">Arundo donax</name>
    <name type="common">Giant reed</name>
    <name type="synonym">Donax arundinaceus</name>
    <dbReference type="NCBI Taxonomy" id="35708"/>
    <lineage>
        <taxon>Eukaryota</taxon>
        <taxon>Viridiplantae</taxon>
        <taxon>Streptophyta</taxon>
        <taxon>Embryophyta</taxon>
        <taxon>Tracheophyta</taxon>
        <taxon>Spermatophyta</taxon>
        <taxon>Magnoliopsida</taxon>
        <taxon>Liliopsida</taxon>
        <taxon>Poales</taxon>
        <taxon>Poaceae</taxon>
        <taxon>PACMAD clade</taxon>
        <taxon>Arundinoideae</taxon>
        <taxon>Arundineae</taxon>
        <taxon>Arundo</taxon>
    </lineage>
</organism>
<sequence>MIRFSVQVS</sequence>
<proteinExistence type="predicted"/>
<dbReference type="EMBL" id="GBRH01193777">
    <property type="protein sequence ID" value="JAE04119.1"/>
    <property type="molecule type" value="Transcribed_RNA"/>
</dbReference>